<comment type="caution">
    <text evidence="5">The sequence shown here is derived from an EMBL/GenBank/DDBJ whole genome shotgun (WGS) entry which is preliminary data.</text>
</comment>
<feature type="binding site" evidence="4">
    <location>
        <position position="76"/>
    </location>
    <ligand>
        <name>Zn(2+)</name>
        <dbReference type="ChEBI" id="CHEBI:29105"/>
    </ligand>
</feature>
<comment type="similarity">
    <text evidence="4">Belongs to the HypA/HybF family.</text>
</comment>
<gene>
    <name evidence="4" type="primary">hypA</name>
    <name evidence="5" type="ORF">DWV06_10220</name>
</gene>
<evidence type="ECO:0000256" key="1">
    <source>
        <dbReference type="ARBA" id="ARBA00022596"/>
    </source>
</evidence>
<dbReference type="EMBL" id="QRCT01000029">
    <property type="protein sequence ID" value="RDU23275.1"/>
    <property type="molecule type" value="Genomic_DNA"/>
</dbReference>
<dbReference type="HAMAP" id="MF_00213">
    <property type="entry name" value="HypA_HybF"/>
    <property type="match status" value="1"/>
</dbReference>
<dbReference type="RefSeq" id="WP_115482091.1">
    <property type="nucleotide sequence ID" value="NZ_QRCT01000029.1"/>
</dbReference>
<dbReference type="GO" id="GO:0008270">
    <property type="term" value="F:zinc ion binding"/>
    <property type="evidence" value="ECO:0007669"/>
    <property type="project" value="UniProtKB-UniRule"/>
</dbReference>
<reference evidence="5 6" key="1">
    <citation type="submission" date="2018-07" db="EMBL/GenBank/DDBJ databases">
        <title>Anaerosacharophilus polymeroproducens gen. nov. sp. nov., an anaerobic bacterium isolated from salt field.</title>
        <authorList>
            <person name="Kim W."/>
            <person name="Yang S.-H."/>
            <person name="Oh J."/>
            <person name="Lee J.-H."/>
            <person name="Kwon K.K."/>
        </authorList>
    </citation>
    <scope>NUCLEOTIDE SEQUENCE [LARGE SCALE GENOMIC DNA]</scope>
    <source>
        <strain evidence="5 6">MCWD5</strain>
    </source>
</reference>
<dbReference type="Gene3D" id="3.30.2320.80">
    <property type="match status" value="1"/>
</dbReference>
<evidence type="ECO:0000256" key="3">
    <source>
        <dbReference type="ARBA" id="ARBA00022833"/>
    </source>
</evidence>
<feature type="binding site" evidence="4">
    <location>
        <position position="95"/>
    </location>
    <ligand>
        <name>Zn(2+)</name>
        <dbReference type="ChEBI" id="CHEBI:29105"/>
    </ligand>
</feature>
<comment type="function">
    <text evidence="4">Involved in the maturation of [NiFe] hydrogenases. Required for nickel insertion into the metal center of the hydrogenase.</text>
</comment>
<dbReference type="InterPro" id="IPR000688">
    <property type="entry name" value="HypA/HybF"/>
</dbReference>
<evidence type="ECO:0000256" key="2">
    <source>
        <dbReference type="ARBA" id="ARBA00022723"/>
    </source>
</evidence>
<dbReference type="PANTHER" id="PTHR34535">
    <property type="entry name" value="HYDROGENASE MATURATION FACTOR HYPA"/>
    <property type="match status" value="1"/>
</dbReference>
<organism evidence="5 6">
    <name type="scientific">Anaerosacchariphilus polymeriproducens</name>
    <dbReference type="NCBI Taxonomy" id="1812858"/>
    <lineage>
        <taxon>Bacteria</taxon>
        <taxon>Bacillati</taxon>
        <taxon>Bacillota</taxon>
        <taxon>Clostridia</taxon>
        <taxon>Lachnospirales</taxon>
        <taxon>Lachnospiraceae</taxon>
        <taxon>Anaerosacchariphilus</taxon>
    </lineage>
</organism>
<keyword evidence="2 4" id="KW-0479">Metal-binding</keyword>
<dbReference type="GO" id="GO:0051604">
    <property type="term" value="P:protein maturation"/>
    <property type="evidence" value="ECO:0007669"/>
    <property type="project" value="InterPro"/>
</dbReference>
<dbReference type="AlphaFoldDB" id="A0A371AUM6"/>
<proteinExistence type="inferred from homology"/>
<dbReference type="OrthoDB" id="9800361at2"/>
<accession>A0A371AUM6</accession>
<keyword evidence="3 4" id="KW-0862">Zinc</keyword>
<name>A0A371AUM6_9FIRM</name>
<sequence length="116" mass="13415">MHELAVTKSLLDIVLQKKEEMNLEKILSIQLVVGKMQNYEEEWIQRYFEYVSEGTPAEGAKIQIRYLPVSFACKECGTEFEYNVKTDDKILCPSCGNMDCKLLTGREFYIESMEAV</sequence>
<protein>
    <recommendedName>
        <fullName evidence="4">Hydrogenase maturation factor HypA</fullName>
    </recommendedName>
</protein>
<keyword evidence="1 4" id="KW-0533">Nickel</keyword>
<feature type="binding site" evidence="4">
    <location>
        <position position="73"/>
    </location>
    <ligand>
        <name>Zn(2+)</name>
        <dbReference type="ChEBI" id="CHEBI:29105"/>
    </ligand>
</feature>
<feature type="binding site" evidence="4">
    <location>
        <position position="2"/>
    </location>
    <ligand>
        <name>Ni(2+)</name>
        <dbReference type="ChEBI" id="CHEBI:49786"/>
    </ligand>
</feature>
<feature type="binding site" evidence="4">
    <location>
        <position position="92"/>
    </location>
    <ligand>
        <name>Zn(2+)</name>
        <dbReference type="ChEBI" id="CHEBI:29105"/>
    </ligand>
</feature>
<dbReference type="PIRSF" id="PIRSF004761">
    <property type="entry name" value="Hydrgn_mat_HypA"/>
    <property type="match status" value="1"/>
</dbReference>
<evidence type="ECO:0000313" key="5">
    <source>
        <dbReference type="EMBL" id="RDU23275.1"/>
    </source>
</evidence>
<dbReference type="GO" id="GO:0016151">
    <property type="term" value="F:nickel cation binding"/>
    <property type="evidence" value="ECO:0007669"/>
    <property type="project" value="UniProtKB-UniRule"/>
</dbReference>
<evidence type="ECO:0000313" key="6">
    <source>
        <dbReference type="Proteomes" id="UP000255036"/>
    </source>
</evidence>
<dbReference type="Pfam" id="PF01155">
    <property type="entry name" value="HypA"/>
    <property type="match status" value="1"/>
</dbReference>
<dbReference type="PANTHER" id="PTHR34535:SF3">
    <property type="entry name" value="HYDROGENASE MATURATION FACTOR HYPA"/>
    <property type="match status" value="1"/>
</dbReference>
<evidence type="ECO:0000256" key="4">
    <source>
        <dbReference type="HAMAP-Rule" id="MF_00213"/>
    </source>
</evidence>
<dbReference type="Proteomes" id="UP000255036">
    <property type="component" value="Unassembled WGS sequence"/>
</dbReference>
<keyword evidence="6" id="KW-1185">Reference proteome</keyword>